<proteinExistence type="predicted"/>
<dbReference type="RefSeq" id="WP_343129464.1">
    <property type="nucleotide sequence ID" value="NZ_JBCITK010000001.1"/>
</dbReference>
<keyword evidence="3" id="KW-1185">Reference proteome</keyword>
<gene>
    <name evidence="2" type="ORF">MKY91_04040</name>
</gene>
<evidence type="ECO:0000313" key="2">
    <source>
        <dbReference type="EMBL" id="MEN0642333.1"/>
    </source>
</evidence>
<dbReference type="Proteomes" id="UP001418796">
    <property type="component" value="Unassembled WGS sequence"/>
</dbReference>
<reference evidence="2 3" key="1">
    <citation type="submission" date="2024-03" db="EMBL/GenBank/DDBJ databases">
        <title>Bacilli Hybrid Assemblies.</title>
        <authorList>
            <person name="Kovac J."/>
        </authorList>
    </citation>
    <scope>NUCLEOTIDE SEQUENCE [LARGE SCALE GENOMIC DNA]</scope>
    <source>
        <strain evidence="2 3">FSL R7-0666</strain>
    </source>
</reference>
<name>A0ABU9VGJ8_9BACI</name>
<feature type="chain" id="PRO_5047025073" evidence="1">
    <location>
        <begin position="25"/>
        <end position="89"/>
    </location>
</feature>
<protein>
    <submittedName>
        <fullName evidence="2">Uncharacterized protein</fullName>
    </submittedName>
</protein>
<dbReference type="EMBL" id="JBCITK010000001">
    <property type="protein sequence ID" value="MEN0642333.1"/>
    <property type="molecule type" value="Genomic_DNA"/>
</dbReference>
<sequence length="89" mass="10098">MLKKISLLLSIVVLAACNYDISGAAMIETTERFKDSGNSYIKVKNQGGEIFTLEVEENVFNLIEEQEEYFISYKSDKDRVGVLETIEPK</sequence>
<feature type="signal peptide" evidence="1">
    <location>
        <begin position="1"/>
        <end position="24"/>
    </location>
</feature>
<accession>A0ABU9VGJ8</accession>
<comment type="caution">
    <text evidence="2">The sequence shown here is derived from an EMBL/GenBank/DDBJ whole genome shotgun (WGS) entry which is preliminary data.</text>
</comment>
<dbReference type="PROSITE" id="PS51257">
    <property type="entry name" value="PROKAR_LIPOPROTEIN"/>
    <property type="match status" value="1"/>
</dbReference>
<organism evidence="2 3">
    <name type="scientific">Alkalicoccobacillus gibsonii</name>
    <dbReference type="NCBI Taxonomy" id="79881"/>
    <lineage>
        <taxon>Bacteria</taxon>
        <taxon>Bacillati</taxon>
        <taxon>Bacillota</taxon>
        <taxon>Bacilli</taxon>
        <taxon>Bacillales</taxon>
        <taxon>Bacillaceae</taxon>
        <taxon>Alkalicoccobacillus</taxon>
    </lineage>
</organism>
<evidence type="ECO:0000313" key="3">
    <source>
        <dbReference type="Proteomes" id="UP001418796"/>
    </source>
</evidence>
<keyword evidence="1" id="KW-0732">Signal</keyword>
<evidence type="ECO:0000256" key="1">
    <source>
        <dbReference type="SAM" id="SignalP"/>
    </source>
</evidence>